<evidence type="ECO:0000313" key="3">
    <source>
        <dbReference type="Proteomes" id="UP000000545"/>
    </source>
</evidence>
<feature type="region of interest" description="Disordered" evidence="1">
    <location>
        <begin position="502"/>
        <end position="564"/>
    </location>
</feature>
<organism evidence="2 3">
    <name type="scientific">Corynebacterium jeikeium (strain K411)</name>
    <dbReference type="NCBI Taxonomy" id="306537"/>
    <lineage>
        <taxon>Bacteria</taxon>
        <taxon>Bacillati</taxon>
        <taxon>Actinomycetota</taxon>
        <taxon>Actinomycetes</taxon>
        <taxon>Mycobacteriales</taxon>
        <taxon>Corynebacteriaceae</taxon>
        <taxon>Corynebacterium</taxon>
    </lineage>
</organism>
<dbReference type="Proteomes" id="UP000000545">
    <property type="component" value="Chromosome"/>
</dbReference>
<accession>Q4JVX5</accession>
<keyword evidence="3" id="KW-1185">Reference proteome</keyword>
<feature type="compositionally biased region" description="Polar residues" evidence="1">
    <location>
        <begin position="385"/>
        <end position="398"/>
    </location>
</feature>
<dbReference type="AlphaFoldDB" id="Q4JVX5"/>
<feature type="compositionally biased region" description="Polar residues" evidence="1">
    <location>
        <begin position="604"/>
        <end position="614"/>
    </location>
</feature>
<evidence type="ECO:0000313" key="2">
    <source>
        <dbReference type="EMBL" id="CAI37032.1"/>
    </source>
</evidence>
<dbReference type="EMBL" id="CR931997">
    <property type="protein sequence ID" value="CAI37032.1"/>
    <property type="molecule type" value="Genomic_DNA"/>
</dbReference>
<dbReference type="HOGENOM" id="CLU_465190_0_0_11"/>
<dbReference type="PATRIC" id="fig|306537.10.peg.880"/>
<name>Q4JVX5_CORJK</name>
<feature type="region of interest" description="Disordered" evidence="1">
    <location>
        <begin position="316"/>
        <end position="398"/>
    </location>
</feature>
<proteinExistence type="predicted"/>
<feature type="compositionally biased region" description="Gly residues" evidence="1">
    <location>
        <begin position="525"/>
        <end position="537"/>
    </location>
</feature>
<feature type="region of interest" description="Disordered" evidence="1">
    <location>
        <begin position="589"/>
        <end position="614"/>
    </location>
</feature>
<dbReference type="KEGG" id="cjk:jk0868"/>
<feature type="region of interest" description="Disordered" evidence="1">
    <location>
        <begin position="427"/>
        <end position="488"/>
    </location>
</feature>
<reference evidence="2 3" key="1">
    <citation type="journal article" date="2005" name="J. Bacteriol.">
        <title>Complete genome sequence and analysis of the multiresistant nosocomial pathogen Corynebacterium jeikeium K411, a lipid-requiring bacterium of the human skin flora.</title>
        <authorList>
            <person name="Tauch A."/>
            <person name="Kaiser O."/>
            <person name="Hain T."/>
            <person name="Goesmann A."/>
            <person name="Weisshaar B."/>
            <person name="Albersmeier A."/>
            <person name="Bekel T."/>
            <person name="Bischoff N."/>
            <person name="Brune I."/>
            <person name="Chakraborty T."/>
            <person name="Kalinowski J."/>
            <person name="Meyer F."/>
            <person name="Rupp O."/>
            <person name="Schneiker S."/>
            <person name="Viehoever P."/>
            <person name="Puehler A."/>
        </authorList>
    </citation>
    <scope>NUCLEOTIDE SEQUENCE [LARGE SCALE GENOMIC DNA]</scope>
    <source>
        <strain evidence="2 3">K411</strain>
    </source>
</reference>
<sequence length="614" mass="62743">MIKFDLSSLHNVRESLAQAGDALLKFKIRQNIVSQYTTVPSLNGAFTQHGTFWNGQSGSAKNVVDILTSNVNWLLEVFSNQMDGFDLQEYFSKQSFDQVNSQVSVADSNRRKFFIPNRDSRSIDNLLYNTPVTVAEATMPLASLISAFQGDDSAPLAVADSWENAAKALKDSMDNLKSASTGLASSSEGYSFDTAREAIDDVHKTGLVVASNTTAMAGSVRQFPLVRSTNLQALETIQATTSLIADPAERLLAEQAAVANFVSSQLQPSLEMVRPPVSNLGVPIVGHSGGGTLDATTVSTASAQPTVTHINGHTNAAAPASATAHGEQAASAATNAPKPTAAPAAAHAAPTPGGLHTPANTPAPVQPAAAAAAPQTPGFAPGGITSPSQAPTITPHQATAATATVPGQGGTSMPGAENLINAQNRFGNRGIASGRPGVVSELGAKGHGPQLRSIRGGAGTGTNSVTGAPKADLRKVSATAPRPNLPGSLKAISSTPLNALHGEHAHANTPNSGKGATSAVHGTPGSKGGAGVKGGGHVASTAMGRGTNIGRAGKGSKSGLRGSAVTYGKQDRSYFRRLFLSGEDPVIAGKKARGRKGPDKEGAATQQTVKKVIR</sequence>
<evidence type="ECO:0000256" key="1">
    <source>
        <dbReference type="SAM" id="MobiDB-lite"/>
    </source>
</evidence>
<dbReference type="STRING" id="306537.jk0868"/>
<protein>
    <submittedName>
        <fullName evidence="2">Uncharacterized protein</fullName>
    </submittedName>
</protein>
<gene>
    <name evidence="2" type="ordered locus">jk0868</name>
</gene>
<feature type="compositionally biased region" description="Low complexity" evidence="1">
    <location>
        <begin position="316"/>
        <end position="383"/>
    </location>
</feature>